<reference evidence="1" key="1">
    <citation type="thesis" date="2021" institute="BYU ScholarsArchive" country="Provo, UT, USA">
        <title>Applications of and Algorithms for Genome Assembly and Genomic Analyses with an Emphasis on Marine Teleosts.</title>
        <authorList>
            <person name="Pickett B.D."/>
        </authorList>
    </citation>
    <scope>NUCLEOTIDE SEQUENCE</scope>
    <source>
        <strain evidence="1">HI-2016</strain>
    </source>
</reference>
<organism evidence="1 2">
    <name type="scientific">Albula glossodonta</name>
    <name type="common">roundjaw bonefish</name>
    <dbReference type="NCBI Taxonomy" id="121402"/>
    <lineage>
        <taxon>Eukaryota</taxon>
        <taxon>Metazoa</taxon>
        <taxon>Chordata</taxon>
        <taxon>Craniata</taxon>
        <taxon>Vertebrata</taxon>
        <taxon>Euteleostomi</taxon>
        <taxon>Actinopterygii</taxon>
        <taxon>Neopterygii</taxon>
        <taxon>Teleostei</taxon>
        <taxon>Albuliformes</taxon>
        <taxon>Albulidae</taxon>
        <taxon>Albula</taxon>
    </lineage>
</organism>
<dbReference type="EMBL" id="JAFBMS010000568">
    <property type="protein sequence ID" value="KAG9330515.1"/>
    <property type="molecule type" value="Genomic_DNA"/>
</dbReference>
<protein>
    <submittedName>
        <fullName evidence="1">Uncharacterized protein</fullName>
    </submittedName>
</protein>
<sequence>MEKMGRSPGGEQHYMCLWLTDQRNSCFTCVLNSLRCVWLISDQCNSCFTCELNSLHCVADLGSVRQLLHMRAQLPALCVADLRSVQQLLHMQAQLPALCVADLRSVRQLRYMRVQLPVLCVADLGSVRHALELVTVAVTIGASEWLSYGNLGAAGGVGAGLRPGGGYPYGGYGGVGGYFPAAAGLKPQKSGTDTHELEQEDFLVEQEQGPEQGRDQEVLEEPLCQQGYLSYLKLACQGALQGRQPQKPERPEKLQRCQVRNNFCACACVRV</sequence>
<keyword evidence="2" id="KW-1185">Reference proteome</keyword>
<comment type="caution">
    <text evidence="1">The sequence shown here is derived from an EMBL/GenBank/DDBJ whole genome shotgun (WGS) entry which is preliminary data.</text>
</comment>
<evidence type="ECO:0000313" key="2">
    <source>
        <dbReference type="Proteomes" id="UP000824540"/>
    </source>
</evidence>
<evidence type="ECO:0000313" key="1">
    <source>
        <dbReference type="EMBL" id="KAG9330515.1"/>
    </source>
</evidence>
<proteinExistence type="predicted"/>
<accession>A0A8T2MR07</accession>
<dbReference type="AlphaFoldDB" id="A0A8T2MR07"/>
<name>A0A8T2MR07_9TELE</name>
<dbReference type="Proteomes" id="UP000824540">
    <property type="component" value="Unassembled WGS sequence"/>
</dbReference>
<gene>
    <name evidence="1" type="ORF">JZ751_024083</name>
</gene>